<evidence type="ECO:0000313" key="2">
    <source>
        <dbReference type="Proteomes" id="UP000071561"/>
    </source>
</evidence>
<dbReference type="AlphaFoldDB" id="A0A127VI83"/>
<gene>
    <name evidence="1" type="ORF">AY601_4127</name>
</gene>
<dbReference type="OrthoDB" id="884074at2"/>
<accession>A0A127VI83</accession>
<proteinExistence type="predicted"/>
<dbReference type="PATRIC" id="fig|188932.3.peg.4284"/>
<reference evidence="1 2" key="1">
    <citation type="submission" date="2016-03" db="EMBL/GenBank/DDBJ databases">
        <title>Complete genome sequence of Pedobacter cryoconitis PAMC 27485.</title>
        <authorList>
            <person name="Lee J."/>
            <person name="Kim O.-S."/>
        </authorList>
    </citation>
    <scope>NUCLEOTIDE SEQUENCE [LARGE SCALE GENOMIC DNA]</scope>
    <source>
        <strain evidence="1 2">PAMC 27485</strain>
    </source>
</reference>
<dbReference type="EMBL" id="CP014504">
    <property type="protein sequence ID" value="AMQ00978.1"/>
    <property type="molecule type" value="Genomic_DNA"/>
</dbReference>
<sequence>MKLYIKSILSLGVIITMAMTSCKKDNVSLENNFPDVPVTVTNKIGIFTAPAVSTSFSGGGAIKIVLEIPASSGRTIKEITKVAAGTAYGSVQATTGLYVTGPIAGTGTTSITFNTTLEEYRVKTNTSVTTMPTAATSGTATSFLARNFYFMITLDNGQVIVPTYVRVYVDK</sequence>
<protein>
    <submittedName>
        <fullName evidence="1">Uncharacterized protein</fullName>
    </submittedName>
</protein>
<name>A0A127VI83_9SPHI</name>
<evidence type="ECO:0000313" key="1">
    <source>
        <dbReference type="EMBL" id="AMQ00978.1"/>
    </source>
</evidence>
<dbReference type="PROSITE" id="PS51257">
    <property type="entry name" value="PROKAR_LIPOPROTEIN"/>
    <property type="match status" value="1"/>
</dbReference>
<keyword evidence="2" id="KW-1185">Reference proteome</keyword>
<dbReference type="KEGG" id="pcm:AY601_4127"/>
<organism evidence="1 2">
    <name type="scientific">Pedobacter cryoconitis</name>
    <dbReference type="NCBI Taxonomy" id="188932"/>
    <lineage>
        <taxon>Bacteria</taxon>
        <taxon>Pseudomonadati</taxon>
        <taxon>Bacteroidota</taxon>
        <taxon>Sphingobacteriia</taxon>
        <taxon>Sphingobacteriales</taxon>
        <taxon>Sphingobacteriaceae</taxon>
        <taxon>Pedobacter</taxon>
    </lineage>
</organism>
<dbReference type="RefSeq" id="WP_157288042.1">
    <property type="nucleotide sequence ID" value="NZ_CP014504.1"/>
</dbReference>
<dbReference type="Proteomes" id="UP000071561">
    <property type="component" value="Chromosome"/>
</dbReference>